<accession>A0A5U7RU20</accession>
<keyword evidence="1" id="KW-0472">Membrane</keyword>
<reference evidence="2" key="1">
    <citation type="submission" date="2018-07" db="EMBL/GenBank/DDBJ databases">
        <authorList>
            <consortium name="PulseNet: The National Subtyping Network for Foodborne Disease Surveillance"/>
            <person name="Tarr C.L."/>
            <person name="Trees E."/>
            <person name="Katz L.S."/>
            <person name="Carleton-Romer H.A."/>
            <person name="Stroika S."/>
            <person name="Kucerova Z."/>
            <person name="Roache K.F."/>
            <person name="Sabol A.L."/>
            <person name="Besser J."/>
            <person name="Gerner-Smidt P."/>
        </authorList>
    </citation>
    <scope>NUCLEOTIDE SEQUENCE</scope>
    <source>
        <strain evidence="2">PNUSAS007347</strain>
    </source>
</reference>
<feature type="transmembrane region" description="Helical" evidence="1">
    <location>
        <begin position="21"/>
        <end position="40"/>
    </location>
</feature>
<feature type="transmembrane region" description="Helical" evidence="1">
    <location>
        <begin position="80"/>
        <end position="100"/>
    </location>
</feature>
<organism evidence="2">
    <name type="scientific">Salmonella enterica</name>
    <name type="common">Salmonella choleraesuis</name>
    <dbReference type="NCBI Taxonomy" id="28901"/>
    <lineage>
        <taxon>Bacteria</taxon>
        <taxon>Pseudomonadati</taxon>
        <taxon>Pseudomonadota</taxon>
        <taxon>Gammaproteobacteria</taxon>
        <taxon>Enterobacterales</taxon>
        <taxon>Enterobacteriaceae</taxon>
        <taxon>Salmonella</taxon>
    </lineage>
</organism>
<gene>
    <name evidence="2" type="ORF">B2O45_23860</name>
</gene>
<dbReference type="AlphaFoldDB" id="A0A5U7RU20"/>
<dbReference type="EMBL" id="AAGSMQ010000032">
    <property type="protein sequence ID" value="EBR5103160.1"/>
    <property type="molecule type" value="Genomic_DNA"/>
</dbReference>
<feature type="transmembrane region" description="Helical" evidence="1">
    <location>
        <begin position="46"/>
        <end position="71"/>
    </location>
</feature>
<comment type="caution">
    <text evidence="2">The sequence shown here is derived from an EMBL/GenBank/DDBJ whole genome shotgun (WGS) entry which is preliminary data.</text>
</comment>
<keyword evidence="1" id="KW-0812">Transmembrane</keyword>
<evidence type="ECO:0000313" key="2">
    <source>
        <dbReference type="EMBL" id="EBR5103160.1"/>
    </source>
</evidence>
<keyword evidence="1" id="KW-1133">Transmembrane helix</keyword>
<sequence length="113" mass="12745">MGKLSFKEKLEIIRNIIRESLLGNAAIIALIYAASHSLPVDNTPDYLVMILLSIAAGIVVLWLLLITCVYFCELFRSHRVAVWFIIWSSVINLIIVYGFYDHFTALTLSQGSL</sequence>
<proteinExistence type="predicted"/>
<protein>
    <submittedName>
        <fullName evidence="2">Toxin ArtA</fullName>
    </submittedName>
</protein>
<evidence type="ECO:0000256" key="1">
    <source>
        <dbReference type="SAM" id="Phobius"/>
    </source>
</evidence>
<name>A0A5U7RU20_SALER</name>